<proteinExistence type="predicted"/>
<protein>
    <submittedName>
        <fullName evidence="1">Uncharacterized protein</fullName>
    </submittedName>
</protein>
<sequence length="104" mass="12102">MPLNYIYNRNRYNAINGYCECEVKFTKFSHNIVSVRAKQRKLSCSPTCSHGLFYIGGKAYIFQKLFPKIRNLVLSSFKIIWATQVISSRISRVHILESLIIQNL</sequence>
<name>A0A8D8XBM3_9HEMI</name>
<evidence type="ECO:0000313" key="1">
    <source>
        <dbReference type="EMBL" id="CAG6689104.1"/>
    </source>
</evidence>
<accession>A0A8D8XBM3</accession>
<dbReference type="AlphaFoldDB" id="A0A8D8XBM3"/>
<organism evidence="1">
    <name type="scientific">Cacopsylla melanoneura</name>
    <dbReference type="NCBI Taxonomy" id="428564"/>
    <lineage>
        <taxon>Eukaryota</taxon>
        <taxon>Metazoa</taxon>
        <taxon>Ecdysozoa</taxon>
        <taxon>Arthropoda</taxon>
        <taxon>Hexapoda</taxon>
        <taxon>Insecta</taxon>
        <taxon>Pterygota</taxon>
        <taxon>Neoptera</taxon>
        <taxon>Paraneoptera</taxon>
        <taxon>Hemiptera</taxon>
        <taxon>Sternorrhyncha</taxon>
        <taxon>Psylloidea</taxon>
        <taxon>Psyllidae</taxon>
        <taxon>Psyllinae</taxon>
        <taxon>Cacopsylla</taxon>
    </lineage>
</organism>
<dbReference type="EMBL" id="HBUF01290363">
    <property type="protein sequence ID" value="CAG6689104.1"/>
    <property type="molecule type" value="Transcribed_RNA"/>
</dbReference>
<reference evidence="1" key="1">
    <citation type="submission" date="2021-05" db="EMBL/GenBank/DDBJ databases">
        <authorList>
            <person name="Alioto T."/>
            <person name="Alioto T."/>
            <person name="Gomez Garrido J."/>
        </authorList>
    </citation>
    <scope>NUCLEOTIDE SEQUENCE</scope>
</reference>